<comment type="caution">
    <text evidence="1">The sequence shown here is derived from an EMBL/GenBank/DDBJ whole genome shotgun (WGS) entry which is preliminary data.</text>
</comment>
<sequence length="62" mass="7108">MLGVSLRRVRRMALGARAGREPPCVRDRAADFGLVDFLELRMCAMFPPERCRSVLTHRNRGH</sequence>
<organism evidence="1 2">
    <name type="scientific">Streptomyces crystallinus</name>
    <dbReference type="NCBI Taxonomy" id="68191"/>
    <lineage>
        <taxon>Bacteria</taxon>
        <taxon>Bacillati</taxon>
        <taxon>Actinomycetota</taxon>
        <taxon>Actinomycetes</taxon>
        <taxon>Kitasatosporales</taxon>
        <taxon>Streptomycetaceae</taxon>
        <taxon>Streptomyces</taxon>
    </lineage>
</organism>
<reference evidence="2" key="1">
    <citation type="journal article" date="2019" name="Int. J. Syst. Evol. Microbiol.">
        <title>The Global Catalogue of Microorganisms (GCM) 10K type strain sequencing project: providing services to taxonomists for standard genome sequencing and annotation.</title>
        <authorList>
            <consortium name="The Broad Institute Genomics Platform"/>
            <consortium name="The Broad Institute Genome Sequencing Center for Infectious Disease"/>
            <person name="Wu L."/>
            <person name="Ma J."/>
        </authorList>
    </citation>
    <scope>NUCLEOTIDE SEQUENCE [LARGE SCALE GENOMIC DNA]</scope>
    <source>
        <strain evidence="2">JCM 5067</strain>
    </source>
</reference>
<gene>
    <name evidence="1" type="ORF">GCM10010394_40540</name>
</gene>
<accession>A0ABP3RFH2</accession>
<evidence type="ECO:0000313" key="1">
    <source>
        <dbReference type="EMBL" id="GAA0606580.1"/>
    </source>
</evidence>
<dbReference type="EMBL" id="BAAACA010000024">
    <property type="protein sequence ID" value="GAA0606580.1"/>
    <property type="molecule type" value="Genomic_DNA"/>
</dbReference>
<evidence type="ECO:0000313" key="2">
    <source>
        <dbReference type="Proteomes" id="UP001500668"/>
    </source>
</evidence>
<proteinExistence type="predicted"/>
<name>A0ABP3RFH2_9ACTN</name>
<keyword evidence="2" id="KW-1185">Reference proteome</keyword>
<dbReference type="Proteomes" id="UP001500668">
    <property type="component" value="Unassembled WGS sequence"/>
</dbReference>
<protein>
    <submittedName>
        <fullName evidence="1">Uncharacterized protein</fullName>
    </submittedName>
</protein>